<evidence type="ECO:0000313" key="3">
    <source>
        <dbReference type="EMBL" id="CAD9983275.1"/>
    </source>
</evidence>
<dbReference type="SMART" id="SM00332">
    <property type="entry name" value="PP2Cc"/>
    <property type="match status" value="1"/>
</dbReference>
<dbReference type="SUPFAM" id="SSF81606">
    <property type="entry name" value="PP2C-like"/>
    <property type="match status" value="1"/>
</dbReference>
<reference evidence="3" key="1">
    <citation type="submission" date="2021-01" db="EMBL/GenBank/DDBJ databases">
        <authorList>
            <person name="Corre E."/>
            <person name="Pelletier E."/>
            <person name="Niang G."/>
            <person name="Scheremetjew M."/>
            <person name="Finn R."/>
            <person name="Kale V."/>
            <person name="Holt S."/>
            <person name="Cochrane G."/>
            <person name="Meng A."/>
            <person name="Brown T."/>
            <person name="Cohen L."/>
        </authorList>
    </citation>
    <scope>NUCLEOTIDE SEQUENCE</scope>
    <source>
        <strain evidence="3">CCMP125</strain>
    </source>
</reference>
<proteinExistence type="predicted"/>
<dbReference type="PROSITE" id="PS51746">
    <property type="entry name" value="PPM_2"/>
    <property type="match status" value="1"/>
</dbReference>
<protein>
    <recommendedName>
        <fullName evidence="2">PPM-type phosphatase domain-containing protein</fullName>
    </recommendedName>
</protein>
<dbReference type="InterPro" id="IPR001932">
    <property type="entry name" value="PPM-type_phosphatase-like_dom"/>
</dbReference>
<dbReference type="Gene3D" id="3.60.40.10">
    <property type="entry name" value="PPM-type phosphatase domain"/>
    <property type="match status" value="1"/>
</dbReference>
<keyword evidence="1" id="KW-0812">Transmembrane</keyword>
<gene>
    <name evidence="3" type="ORF">APAL1065_LOCUS21034</name>
</gene>
<evidence type="ECO:0000256" key="1">
    <source>
        <dbReference type="SAM" id="Phobius"/>
    </source>
</evidence>
<dbReference type="CDD" id="cd00143">
    <property type="entry name" value="PP2Cc"/>
    <property type="match status" value="1"/>
</dbReference>
<sequence length="458" mass="51897">MITSLRQQELRILQLEKQRTIEKSSRWTGGSICVLLTLVSLWGVTQLWIHHQVVDHAAKVAKITSKKKAHGHHDGKVTYRYLRRTRSNNVTGDHLLQQDSLAFMREETYGMGFYPRPWNELQDELKLSHHQSLPEQFIARDFGMLTRQSNQHSFNQDRAGLIRPFVTPFSPQGTDSFLVLLLDGHGVEGHLLADYARQEIPRRLHQKLNATLSVAPQNIDAWIQQQLNDTFHEVNEEAPPTSALRGGCTASISLRLGSKLFLANVGDSRTVVVQYSKSADPHSHKPKVEITASTRLDKAHLPDEQARIERMGGKVHIPPQHPQQSRVIVYSVAAIPHEPIGLAMSRSLGDWEWKPDGVIAEPLVQVIQLPEHSQQQQENHEIGTFLLAASDGVWDSRVRLEFFAERFGSILFSHGEQSANSMEAIMGFWSKLQTLFVEIAPTNPKWYRDDMTAIVVKL</sequence>
<dbReference type="Pfam" id="PF00481">
    <property type="entry name" value="PP2C"/>
    <property type="match status" value="1"/>
</dbReference>
<dbReference type="EMBL" id="HBHT01031295">
    <property type="protein sequence ID" value="CAD9983275.1"/>
    <property type="molecule type" value="Transcribed_RNA"/>
</dbReference>
<dbReference type="InterPro" id="IPR015655">
    <property type="entry name" value="PP2C"/>
</dbReference>
<evidence type="ECO:0000259" key="2">
    <source>
        <dbReference type="PROSITE" id="PS51746"/>
    </source>
</evidence>
<dbReference type="InterPro" id="IPR036457">
    <property type="entry name" value="PPM-type-like_dom_sf"/>
</dbReference>
<organism evidence="3">
    <name type="scientific">Entomoneis paludosa</name>
    <dbReference type="NCBI Taxonomy" id="265537"/>
    <lineage>
        <taxon>Eukaryota</taxon>
        <taxon>Sar</taxon>
        <taxon>Stramenopiles</taxon>
        <taxon>Ochrophyta</taxon>
        <taxon>Bacillariophyta</taxon>
        <taxon>Bacillariophyceae</taxon>
        <taxon>Bacillariophycidae</taxon>
        <taxon>Entomoneidaceae</taxon>
        <taxon>Entomoneis</taxon>
    </lineage>
</organism>
<feature type="transmembrane region" description="Helical" evidence="1">
    <location>
        <begin position="27"/>
        <end position="49"/>
    </location>
</feature>
<dbReference type="PANTHER" id="PTHR47992">
    <property type="entry name" value="PROTEIN PHOSPHATASE"/>
    <property type="match status" value="1"/>
</dbReference>
<dbReference type="AlphaFoldDB" id="A0A7S2YLI8"/>
<name>A0A7S2YLI8_9STRA</name>
<keyword evidence="1" id="KW-1133">Transmembrane helix</keyword>
<keyword evidence="1" id="KW-0472">Membrane</keyword>
<accession>A0A7S2YLI8</accession>
<dbReference type="GO" id="GO:0004722">
    <property type="term" value="F:protein serine/threonine phosphatase activity"/>
    <property type="evidence" value="ECO:0007669"/>
    <property type="project" value="InterPro"/>
</dbReference>
<feature type="domain" description="PPM-type phosphatase" evidence="2">
    <location>
        <begin position="141"/>
        <end position="458"/>
    </location>
</feature>